<feature type="compositionally biased region" description="Basic and acidic residues" evidence="1">
    <location>
        <begin position="21"/>
        <end position="31"/>
    </location>
</feature>
<evidence type="ECO:0000313" key="3">
    <source>
        <dbReference type="Proteomes" id="UP000886934"/>
    </source>
</evidence>
<accession>A0AA37CYA7</accession>
<dbReference type="EMBL" id="BPNN01000040">
    <property type="protein sequence ID" value="GJA64090.1"/>
    <property type="molecule type" value="Genomic_DNA"/>
</dbReference>
<sequence>MSLEDLSKPKGRRKQLTEAQLADKRAKDADRQRRKRQRDAAREQSFVAGEPCRVHLDLTAQESGYLARAMKVRALWSASNYDPQEYLTTLLLRDGEKLDRQLAELPPCTRCGRRLPDSCELVHKWDIDCILTSTARELAL</sequence>
<proteinExistence type="predicted"/>
<comment type="caution">
    <text evidence="2">The sequence shown here is derived from an EMBL/GenBank/DDBJ whole genome shotgun (WGS) entry which is preliminary data.</text>
</comment>
<evidence type="ECO:0000256" key="1">
    <source>
        <dbReference type="SAM" id="MobiDB-lite"/>
    </source>
</evidence>
<evidence type="ECO:0000313" key="2">
    <source>
        <dbReference type="EMBL" id="GJA64090.1"/>
    </source>
</evidence>
<dbReference type="AlphaFoldDB" id="A0AA37CYA7"/>
<dbReference type="Proteomes" id="UP000886934">
    <property type="component" value="Unassembled WGS sequence"/>
</dbReference>
<gene>
    <name evidence="2" type="ORF">KAM351_27010</name>
</gene>
<protein>
    <submittedName>
        <fullName evidence="2">Uncharacterized protein</fullName>
    </submittedName>
</protein>
<feature type="region of interest" description="Disordered" evidence="1">
    <location>
        <begin position="1"/>
        <end position="44"/>
    </location>
</feature>
<dbReference type="RefSeq" id="WP_223940181.1">
    <property type="nucleotide sequence ID" value="NZ_BPNN01000040.1"/>
</dbReference>
<organism evidence="2 3">
    <name type="scientific">Aeromonas caviae</name>
    <name type="common">Aeromonas punctata</name>
    <dbReference type="NCBI Taxonomy" id="648"/>
    <lineage>
        <taxon>Bacteria</taxon>
        <taxon>Pseudomonadati</taxon>
        <taxon>Pseudomonadota</taxon>
        <taxon>Gammaproteobacteria</taxon>
        <taxon>Aeromonadales</taxon>
        <taxon>Aeromonadaceae</taxon>
        <taxon>Aeromonas</taxon>
    </lineage>
</organism>
<name>A0AA37CYA7_AERCA</name>
<reference evidence="2" key="1">
    <citation type="submission" date="2021-07" db="EMBL/GenBank/DDBJ databases">
        <title>Draft genome sequence of carbapenem-resistant Aeromonas spp. in Japan.</title>
        <authorList>
            <person name="Maehana S."/>
            <person name="Suzuki M."/>
            <person name="Kitasato H."/>
        </authorList>
    </citation>
    <scope>NUCLEOTIDE SEQUENCE</scope>
    <source>
        <strain evidence="2">KAM351</strain>
    </source>
</reference>